<organism evidence="2 3">
    <name type="scientific">Dongia soli</name>
    <dbReference type="NCBI Taxonomy" id="600628"/>
    <lineage>
        <taxon>Bacteria</taxon>
        <taxon>Pseudomonadati</taxon>
        <taxon>Pseudomonadota</taxon>
        <taxon>Alphaproteobacteria</taxon>
        <taxon>Rhodospirillales</taxon>
        <taxon>Dongiaceae</taxon>
        <taxon>Dongia</taxon>
    </lineage>
</organism>
<comment type="caution">
    <text evidence="2">The sequence shown here is derived from an EMBL/GenBank/DDBJ whole genome shotgun (WGS) entry which is preliminary data.</text>
</comment>
<evidence type="ECO:0000256" key="1">
    <source>
        <dbReference type="SAM" id="Phobius"/>
    </source>
</evidence>
<keyword evidence="1" id="KW-1133">Transmembrane helix</keyword>
<evidence type="ECO:0000313" key="3">
    <source>
        <dbReference type="Proteomes" id="UP001279642"/>
    </source>
</evidence>
<accession>A0ABU5E7I7</accession>
<keyword evidence="1" id="KW-0812">Transmembrane</keyword>
<feature type="transmembrane region" description="Helical" evidence="1">
    <location>
        <begin position="53"/>
        <end position="71"/>
    </location>
</feature>
<sequence>MVQSLLQLLEKILLWALAICLYAGIFGLLAFIVLDFLEAILGIDLVPEIKRQLGIGATIALLIALIAFLWLERSAQRPDDL</sequence>
<keyword evidence="3" id="KW-1185">Reference proteome</keyword>
<dbReference type="RefSeq" id="WP_320507279.1">
    <property type="nucleotide sequence ID" value="NZ_JAXCLW010000001.1"/>
</dbReference>
<gene>
    <name evidence="2" type="ORF">SMD27_05325</name>
</gene>
<keyword evidence="1" id="KW-0472">Membrane</keyword>
<proteinExistence type="predicted"/>
<evidence type="ECO:0000313" key="2">
    <source>
        <dbReference type="EMBL" id="MDY0882253.1"/>
    </source>
</evidence>
<dbReference type="Proteomes" id="UP001279642">
    <property type="component" value="Unassembled WGS sequence"/>
</dbReference>
<dbReference type="EMBL" id="JAXCLW010000001">
    <property type="protein sequence ID" value="MDY0882253.1"/>
    <property type="molecule type" value="Genomic_DNA"/>
</dbReference>
<feature type="transmembrane region" description="Helical" evidence="1">
    <location>
        <begin position="12"/>
        <end position="33"/>
    </location>
</feature>
<reference evidence="2 3" key="1">
    <citation type="journal article" date="2016" name="Antonie Van Leeuwenhoek">
        <title>Dongia soli sp. nov., isolated from soil from Dokdo, Korea.</title>
        <authorList>
            <person name="Kim D.U."/>
            <person name="Lee H."/>
            <person name="Kim H."/>
            <person name="Kim S.G."/>
            <person name="Ka J.O."/>
        </authorList>
    </citation>
    <scope>NUCLEOTIDE SEQUENCE [LARGE SCALE GENOMIC DNA]</scope>
    <source>
        <strain evidence="2 3">D78</strain>
    </source>
</reference>
<name>A0ABU5E7I7_9PROT</name>
<protein>
    <submittedName>
        <fullName evidence="2">Uncharacterized protein</fullName>
    </submittedName>
</protein>